<evidence type="ECO:0000313" key="1">
    <source>
        <dbReference type="EMBL" id="SHG76575.1"/>
    </source>
</evidence>
<dbReference type="SUPFAM" id="SSF46785">
    <property type="entry name" value="Winged helix' DNA-binding domain"/>
    <property type="match status" value="1"/>
</dbReference>
<evidence type="ECO:0000313" key="2">
    <source>
        <dbReference type="Proteomes" id="UP000184221"/>
    </source>
</evidence>
<dbReference type="Proteomes" id="UP000184221">
    <property type="component" value="Unassembled WGS sequence"/>
</dbReference>
<dbReference type="EMBL" id="FQXC01000001">
    <property type="protein sequence ID" value="SHG76575.1"/>
    <property type="molecule type" value="Genomic_DNA"/>
</dbReference>
<proteinExistence type="predicted"/>
<evidence type="ECO:0008006" key="3">
    <source>
        <dbReference type="Google" id="ProtNLM"/>
    </source>
</evidence>
<accession>A0A1M5MGU9</accession>
<dbReference type="Gene3D" id="1.10.10.10">
    <property type="entry name" value="Winged helix-like DNA-binding domain superfamily/Winged helix DNA-binding domain"/>
    <property type="match status" value="1"/>
</dbReference>
<dbReference type="InterPro" id="IPR021660">
    <property type="entry name" value="DUF3253"/>
</dbReference>
<dbReference type="AlphaFoldDB" id="A0A1M5MGU9"/>
<sequence length="88" mass="9352">MGVSPWKDGVLGPSDAEIADVLLDLAHQRGSGKTFCPSEAARRLAADWRPLMPDVRRVAADLSLRATQKGKPVDPVIAKGPIRLGLPA</sequence>
<dbReference type="OrthoDB" id="7631458at2"/>
<dbReference type="InterPro" id="IPR036390">
    <property type="entry name" value="WH_DNA-bd_sf"/>
</dbReference>
<dbReference type="Pfam" id="PF11625">
    <property type="entry name" value="DUF3253"/>
    <property type="match status" value="1"/>
</dbReference>
<reference evidence="1 2" key="1">
    <citation type="submission" date="2016-11" db="EMBL/GenBank/DDBJ databases">
        <authorList>
            <person name="Jaros S."/>
            <person name="Januszkiewicz K."/>
            <person name="Wedrychowicz H."/>
        </authorList>
    </citation>
    <scope>NUCLEOTIDE SEQUENCE [LARGE SCALE GENOMIC DNA]</scope>
    <source>
        <strain evidence="1 2">DSM 29431</strain>
    </source>
</reference>
<protein>
    <recommendedName>
        <fullName evidence="3">DUF3253 domain-containing protein</fullName>
    </recommendedName>
</protein>
<keyword evidence="2" id="KW-1185">Reference proteome</keyword>
<dbReference type="InterPro" id="IPR036388">
    <property type="entry name" value="WH-like_DNA-bd_sf"/>
</dbReference>
<name>A0A1M5MGU9_9RHOB</name>
<gene>
    <name evidence="1" type="ORF">SAMN05443551_0515</name>
</gene>
<dbReference type="STRING" id="996342.SAMN05443551_0515"/>
<organism evidence="1 2">
    <name type="scientific">Marivita hallyeonensis</name>
    <dbReference type="NCBI Taxonomy" id="996342"/>
    <lineage>
        <taxon>Bacteria</taxon>
        <taxon>Pseudomonadati</taxon>
        <taxon>Pseudomonadota</taxon>
        <taxon>Alphaproteobacteria</taxon>
        <taxon>Rhodobacterales</taxon>
        <taxon>Roseobacteraceae</taxon>
        <taxon>Marivita</taxon>
    </lineage>
</organism>